<proteinExistence type="predicted"/>
<dbReference type="Proteomes" id="UP001642484">
    <property type="component" value="Unassembled WGS sequence"/>
</dbReference>
<feature type="compositionally biased region" description="Low complexity" evidence="2">
    <location>
        <begin position="620"/>
        <end position="660"/>
    </location>
</feature>
<reference evidence="3 4" key="1">
    <citation type="submission" date="2024-02" db="EMBL/GenBank/DDBJ databases">
        <authorList>
            <person name="Chen Y."/>
            <person name="Shah S."/>
            <person name="Dougan E. K."/>
            <person name="Thang M."/>
            <person name="Chan C."/>
        </authorList>
    </citation>
    <scope>NUCLEOTIDE SEQUENCE [LARGE SCALE GENOMIC DNA]</scope>
</reference>
<feature type="region of interest" description="Disordered" evidence="2">
    <location>
        <begin position="590"/>
        <end position="670"/>
    </location>
</feature>
<evidence type="ECO:0000313" key="4">
    <source>
        <dbReference type="Proteomes" id="UP001642484"/>
    </source>
</evidence>
<keyword evidence="1" id="KW-0175">Coiled coil</keyword>
<accession>A0ABP0RT67</accession>
<evidence type="ECO:0000256" key="2">
    <source>
        <dbReference type="SAM" id="MobiDB-lite"/>
    </source>
</evidence>
<gene>
    <name evidence="3" type="ORF">CCMP2556_LOCUS48724</name>
</gene>
<name>A0ABP0RT67_9DINO</name>
<keyword evidence="4" id="KW-1185">Reference proteome</keyword>
<sequence>MSWLTDTIGKVREQGSSLVSAAKQVRSRLSSEHGDADAHLESKVLSAVAAGPGAAEQLCQAWSRQLNTAASVSGSIANDAFWQTLLRSRAAELMLQGHSAHHASPASPYDGSALRLLIARVLPDDHAALGQEMVTLITGERGDLASDDHTRFASELLSSTKVDWRSEAYLAERLELIKAAEKQSQDLQKLGIRAGEPLDRPAQRVQISSQLLGNYEELSQSLEEAAKHCVSTAEARKQSLTMLLDGVEAYATSLEGEAVGHKQKSLQANLRQSHDSLSQELAKIDEQRESADRKIESLETQKLHIRQKLQSVDDKLHAAREVQRSCFAERDACRKAVADIEGQFRLQLREAEEEGLLATKEHEAAKKVREMAAQAESLSSQALAAAVDELKTKTVQFDSHLLTVLMDHVSQEERRIEQLGHEAEHCLQIVQKHKAEIQMLNVMDRPAHTVLDSLEHKRLRQTAVAADTALKACAAFVRDFGPFLEKNVEAQARLKKLESDHAQVLRKLAPCREFLGVQSEASQMRGSTPTPSIPAGTLDIPRPVSQLQATSASQAMNNCMPEPSHTPPLLEDPQLELRQPGLQQDLQIMPRRDQQQQSQEPVDHKQDPSKPQGYPQPRVQPQETSQTQQLHQQQMQQEQHQYQQQQHQQPQQQQYHPQSLSIEAKQAEKT</sequence>
<feature type="compositionally biased region" description="Polar residues" evidence="2">
    <location>
        <begin position="545"/>
        <end position="557"/>
    </location>
</feature>
<feature type="compositionally biased region" description="Polar residues" evidence="2">
    <location>
        <begin position="519"/>
        <end position="530"/>
    </location>
</feature>
<evidence type="ECO:0000313" key="3">
    <source>
        <dbReference type="EMBL" id="CAK9103845.1"/>
    </source>
</evidence>
<feature type="coiled-coil region" evidence="1">
    <location>
        <begin position="267"/>
        <end position="315"/>
    </location>
</feature>
<organism evidence="3 4">
    <name type="scientific">Durusdinium trenchii</name>
    <dbReference type="NCBI Taxonomy" id="1381693"/>
    <lineage>
        <taxon>Eukaryota</taxon>
        <taxon>Sar</taxon>
        <taxon>Alveolata</taxon>
        <taxon>Dinophyceae</taxon>
        <taxon>Suessiales</taxon>
        <taxon>Symbiodiniaceae</taxon>
        <taxon>Durusdinium</taxon>
    </lineage>
</organism>
<dbReference type="EMBL" id="CAXAMN010026539">
    <property type="protein sequence ID" value="CAK9103845.1"/>
    <property type="molecule type" value="Genomic_DNA"/>
</dbReference>
<evidence type="ECO:0000256" key="1">
    <source>
        <dbReference type="SAM" id="Coils"/>
    </source>
</evidence>
<feature type="region of interest" description="Disordered" evidence="2">
    <location>
        <begin position="519"/>
        <end position="572"/>
    </location>
</feature>
<protein>
    <submittedName>
        <fullName evidence="3">Uncharacterized protein</fullName>
    </submittedName>
</protein>
<comment type="caution">
    <text evidence="3">The sequence shown here is derived from an EMBL/GenBank/DDBJ whole genome shotgun (WGS) entry which is preliminary data.</text>
</comment>